<evidence type="ECO:0000313" key="1">
    <source>
        <dbReference type="Proteomes" id="UP000887565"/>
    </source>
</evidence>
<dbReference type="Proteomes" id="UP000887565">
    <property type="component" value="Unplaced"/>
</dbReference>
<proteinExistence type="predicted"/>
<name>A0A915JBK2_ROMCU</name>
<accession>A0A915JBK2</accession>
<protein>
    <submittedName>
        <fullName evidence="2">Uncharacterized protein</fullName>
    </submittedName>
</protein>
<keyword evidence="1" id="KW-1185">Reference proteome</keyword>
<dbReference type="AlphaFoldDB" id="A0A915JBK2"/>
<organism evidence="1 2">
    <name type="scientific">Romanomermis culicivorax</name>
    <name type="common">Nematode worm</name>
    <dbReference type="NCBI Taxonomy" id="13658"/>
    <lineage>
        <taxon>Eukaryota</taxon>
        <taxon>Metazoa</taxon>
        <taxon>Ecdysozoa</taxon>
        <taxon>Nematoda</taxon>
        <taxon>Enoplea</taxon>
        <taxon>Dorylaimia</taxon>
        <taxon>Mermithida</taxon>
        <taxon>Mermithoidea</taxon>
        <taxon>Mermithidae</taxon>
        <taxon>Romanomermis</taxon>
    </lineage>
</organism>
<reference evidence="2" key="1">
    <citation type="submission" date="2022-11" db="UniProtKB">
        <authorList>
            <consortium name="WormBaseParasite"/>
        </authorList>
    </citation>
    <scope>IDENTIFICATION</scope>
</reference>
<sequence length="68" mass="7661">MKWIGMLLSKSNARLYSFNNMEIAGLRGQFTATIKYNGHQVKNTIDCHKSTTCMCSCKDPQRSPSLTC</sequence>
<dbReference type="WBParaSite" id="nRc.2.0.1.t23165-RA">
    <property type="protein sequence ID" value="nRc.2.0.1.t23165-RA"/>
    <property type="gene ID" value="nRc.2.0.1.g23165"/>
</dbReference>
<evidence type="ECO:0000313" key="2">
    <source>
        <dbReference type="WBParaSite" id="nRc.2.0.1.t23165-RA"/>
    </source>
</evidence>